<dbReference type="OrthoDB" id="1958092at2"/>
<evidence type="ECO:0000313" key="3">
    <source>
        <dbReference type="Proteomes" id="UP000002377"/>
    </source>
</evidence>
<dbReference type="Proteomes" id="UP000002377">
    <property type="component" value="Chromosome"/>
</dbReference>
<dbReference type="KEGG" id="tjr:TherJR_2654"/>
<reference evidence="2 3" key="1">
    <citation type="submission" date="2010-05" db="EMBL/GenBank/DDBJ databases">
        <title>Complete sequence of Thermincola sp. JR.</title>
        <authorList>
            <consortium name="US DOE Joint Genome Institute"/>
            <person name="Lucas S."/>
            <person name="Copeland A."/>
            <person name="Lapidus A."/>
            <person name="Cheng J.-F."/>
            <person name="Bruce D."/>
            <person name="Goodwin L."/>
            <person name="Pitluck S."/>
            <person name="Chertkov O."/>
            <person name="Detter J.C."/>
            <person name="Han C."/>
            <person name="Tapia R."/>
            <person name="Land M."/>
            <person name="Hauser L."/>
            <person name="Kyrpides N."/>
            <person name="Mikhailova N."/>
            <person name="Hazen T.C."/>
            <person name="Woyke T."/>
        </authorList>
    </citation>
    <scope>NUCLEOTIDE SEQUENCE [LARGE SCALE GENOMIC DNA]</scope>
    <source>
        <strain evidence="2 3">JR</strain>
    </source>
</reference>
<keyword evidence="1" id="KW-0812">Transmembrane</keyword>
<dbReference type="HOGENOM" id="CLU_1593777_0_0_9"/>
<keyword evidence="1" id="KW-1133">Transmembrane helix</keyword>
<evidence type="ECO:0000313" key="2">
    <source>
        <dbReference type="EMBL" id="ADG83489.1"/>
    </source>
</evidence>
<feature type="transmembrane region" description="Helical" evidence="1">
    <location>
        <begin position="19"/>
        <end position="38"/>
    </location>
</feature>
<organism evidence="2 3">
    <name type="scientific">Thermincola potens (strain JR)</name>
    <dbReference type="NCBI Taxonomy" id="635013"/>
    <lineage>
        <taxon>Bacteria</taxon>
        <taxon>Bacillati</taxon>
        <taxon>Bacillota</taxon>
        <taxon>Clostridia</taxon>
        <taxon>Eubacteriales</taxon>
        <taxon>Thermincolaceae</taxon>
        <taxon>Thermincola</taxon>
    </lineage>
</organism>
<keyword evidence="1" id="KW-0472">Membrane</keyword>
<keyword evidence="3" id="KW-1185">Reference proteome</keyword>
<dbReference type="AlphaFoldDB" id="D5XC37"/>
<dbReference type="STRING" id="635013.TherJR_2654"/>
<feature type="transmembrane region" description="Helical" evidence="1">
    <location>
        <begin position="139"/>
        <end position="162"/>
    </location>
</feature>
<protein>
    <submittedName>
        <fullName evidence="2">Uncharacterized protein</fullName>
    </submittedName>
</protein>
<dbReference type="RefSeq" id="WP_013121480.1">
    <property type="nucleotide sequence ID" value="NC_014152.1"/>
</dbReference>
<feature type="transmembrane region" description="Helical" evidence="1">
    <location>
        <begin position="45"/>
        <end position="63"/>
    </location>
</feature>
<name>D5XC37_THEPJ</name>
<feature type="transmembrane region" description="Helical" evidence="1">
    <location>
        <begin position="69"/>
        <end position="89"/>
    </location>
</feature>
<sequence length="167" mass="18719">MESIQQFASSLDDIKVLLLFYWVESCFIAYTGLSLIGIRIKLGKVIPVGVIHGVMVYLVRGLYKYFEIPFGTHTLILLIIMACLLTIFVRVRFGTAVTASLLGMVLLLLGEMVTMPFFYKAMNMPVEQIWANPWTHILAGYVGDSLIMLAALFTTLTGYSLIRLGDR</sequence>
<proteinExistence type="predicted"/>
<feature type="transmembrane region" description="Helical" evidence="1">
    <location>
        <begin position="101"/>
        <end position="119"/>
    </location>
</feature>
<dbReference type="EMBL" id="CP002028">
    <property type="protein sequence ID" value="ADG83489.1"/>
    <property type="molecule type" value="Genomic_DNA"/>
</dbReference>
<gene>
    <name evidence="2" type="ordered locus">TherJR_2654</name>
</gene>
<evidence type="ECO:0000256" key="1">
    <source>
        <dbReference type="SAM" id="Phobius"/>
    </source>
</evidence>
<accession>D5XC37</accession>